<dbReference type="PANTHER" id="PTHR43280:SF10">
    <property type="entry name" value="REGULATORY PROTEIN POCR"/>
    <property type="match status" value="1"/>
</dbReference>
<gene>
    <name evidence="4" type="ORF">ABW02_05315</name>
</gene>
<evidence type="ECO:0000313" key="4">
    <source>
        <dbReference type="EMBL" id="KLV27570.1"/>
    </source>
</evidence>
<sequence>MKKLRLFYKLFFPFFLLGISIVVGFSVFIYNSTYHSVEEEFLKDKQNYTKQILNNVEQKVRTIEYGYTAYSSTANFETIFKKPLSGKDFDTYRDIKKEISYIEMMGIEGSKHNLISLAENWGIIDGSLKKLSEEEIAGYKEKYVEKAKQSLFWRPTSTGIEMIMTLPVYQRDKFALGISNIPRSSIDEIVDNEQDSLVEIYNSKNELLYSSRQKERLLSHENYEKMINEGENIKIVDTEGKKFVYAQSDYNRWIYVVQINPKEISNMINNTRIGLLIVSTLLIILVGIISYMLANSFSRPIRKLQEKLAIDHLSGQKNELSLVADSVDKIIGQNETLMASLTMQKPQLETLFVLSLFRNRITTNEAKHRLKQFGYFFNDTHHFYTGLIQIDNMDSQKIVEKDLYLLALNNIVEEIVPAKERLIPIVLNDEMQATIFITDVNDHDSSRRIMKYYEEIQSAAKEYLNITISIGISPVYQTLISSKKAVDLAKEALHYRVNVGPESIIFYDDIAPLLNDASISKYPVELQNELLNTIRSGNEEEVQETVDTLINEIFRMNKNPVSLEVTLIRLINEIIQLGQLLGAEAKIFDSIKPLYYEAINAYYPARIKQMLIEHLITPIIISTQDKTDKEFRSLSDKIVQIIQTEYDQEISLDVIADRLHYNPNYLSSVFKKEYGENFVDYLMGFRLQKAKSLLEETNMPIKEIAEKLQYRNSQNFIRFFKKKVGMTPGDYRKQYNH</sequence>
<evidence type="ECO:0000313" key="5">
    <source>
        <dbReference type="Proteomes" id="UP000036045"/>
    </source>
</evidence>
<dbReference type="GO" id="GO:0043565">
    <property type="term" value="F:sequence-specific DNA binding"/>
    <property type="evidence" value="ECO:0007669"/>
    <property type="project" value="InterPro"/>
</dbReference>
<keyword evidence="3" id="KW-0804">Transcription</keyword>
<dbReference type="Pfam" id="PF12833">
    <property type="entry name" value="HTH_18"/>
    <property type="match status" value="1"/>
</dbReference>
<organism evidence="4 5">
    <name type="scientific">Niallia circulans</name>
    <name type="common">Bacillus circulans</name>
    <dbReference type="NCBI Taxonomy" id="1397"/>
    <lineage>
        <taxon>Bacteria</taxon>
        <taxon>Bacillati</taxon>
        <taxon>Bacillota</taxon>
        <taxon>Bacilli</taxon>
        <taxon>Bacillales</taxon>
        <taxon>Bacillaceae</taxon>
        <taxon>Niallia</taxon>
    </lineage>
</organism>
<name>A0A0J1LF31_NIACI</name>
<dbReference type="Proteomes" id="UP000036045">
    <property type="component" value="Unassembled WGS sequence"/>
</dbReference>
<protein>
    <submittedName>
        <fullName evidence="4">AraC family transcriptional regulator</fullName>
    </submittedName>
</protein>
<dbReference type="InterPro" id="IPR018060">
    <property type="entry name" value="HTH_AraC"/>
</dbReference>
<dbReference type="RefSeq" id="WP_047940890.1">
    <property type="nucleotide sequence ID" value="NZ_CP053989.1"/>
</dbReference>
<keyword evidence="5" id="KW-1185">Reference proteome</keyword>
<dbReference type="EMBL" id="LDPH01000003">
    <property type="protein sequence ID" value="KLV27570.1"/>
    <property type="molecule type" value="Genomic_DNA"/>
</dbReference>
<dbReference type="SUPFAM" id="SSF46689">
    <property type="entry name" value="Homeodomain-like"/>
    <property type="match status" value="2"/>
</dbReference>
<dbReference type="GeneID" id="56351990"/>
<dbReference type="GO" id="GO:0003700">
    <property type="term" value="F:DNA-binding transcription factor activity"/>
    <property type="evidence" value="ECO:0007669"/>
    <property type="project" value="InterPro"/>
</dbReference>
<dbReference type="PROSITE" id="PS01124">
    <property type="entry name" value="HTH_ARAC_FAMILY_2"/>
    <property type="match status" value="1"/>
</dbReference>
<dbReference type="SMART" id="SM00342">
    <property type="entry name" value="HTH_ARAC"/>
    <property type="match status" value="1"/>
</dbReference>
<keyword evidence="2" id="KW-0238">DNA-binding</keyword>
<dbReference type="InterPro" id="IPR009057">
    <property type="entry name" value="Homeodomain-like_sf"/>
</dbReference>
<dbReference type="PATRIC" id="fig|1397.4.peg.3168"/>
<reference evidence="4 5" key="1">
    <citation type="submission" date="2015-05" db="EMBL/GenBank/DDBJ databases">
        <title>Whole genome sequence and identification of bacterial endophytes from Costus igneus.</title>
        <authorList>
            <person name="Lee Y.P."/>
            <person name="Gan H.M."/>
            <person name="Eng W."/>
            <person name="Wheatley M.S."/>
            <person name="Caraballo A."/>
            <person name="Polter S."/>
            <person name="Savka M.A."/>
            <person name="Hudson A.O."/>
        </authorList>
    </citation>
    <scope>NUCLEOTIDE SEQUENCE [LARGE SCALE GENOMIC DNA]</scope>
    <source>
        <strain evidence="4 5">RIT379</strain>
    </source>
</reference>
<evidence type="ECO:0000256" key="2">
    <source>
        <dbReference type="ARBA" id="ARBA00023125"/>
    </source>
</evidence>
<evidence type="ECO:0000256" key="1">
    <source>
        <dbReference type="ARBA" id="ARBA00023015"/>
    </source>
</evidence>
<dbReference type="Gene3D" id="1.10.10.60">
    <property type="entry name" value="Homeodomain-like"/>
    <property type="match status" value="2"/>
</dbReference>
<proteinExistence type="predicted"/>
<evidence type="ECO:0000256" key="3">
    <source>
        <dbReference type="ARBA" id="ARBA00023163"/>
    </source>
</evidence>
<dbReference type="AlphaFoldDB" id="A0A0J1LF31"/>
<accession>A0A0J1LF31</accession>
<dbReference type="PROSITE" id="PS00041">
    <property type="entry name" value="HTH_ARAC_FAMILY_1"/>
    <property type="match status" value="1"/>
</dbReference>
<dbReference type="InterPro" id="IPR018062">
    <property type="entry name" value="HTH_AraC-typ_CS"/>
</dbReference>
<comment type="caution">
    <text evidence="4">The sequence shown here is derived from an EMBL/GenBank/DDBJ whole genome shotgun (WGS) entry which is preliminary data.</text>
</comment>
<dbReference type="PANTHER" id="PTHR43280">
    <property type="entry name" value="ARAC-FAMILY TRANSCRIPTIONAL REGULATOR"/>
    <property type="match status" value="1"/>
</dbReference>
<keyword evidence="1" id="KW-0805">Transcription regulation</keyword>
<dbReference type="OrthoDB" id="1975037at2"/>